<reference evidence="2" key="1">
    <citation type="submission" date="2025-08" db="UniProtKB">
        <authorList>
            <consortium name="Ensembl"/>
        </authorList>
    </citation>
    <scope>IDENTIFICATION</scope>
</reference>
<evidence type="ECO:0000259" key="1">
    <source>
        <dbReference type="PROSITE" id="PS50805"/>
    </source>
</evidence>
<evidence type="ECO:0000313" key="2">
    <source>
        <dbReference type="Ensembl" id="ENSLLTP00000015280.1"/>
    </source>
</evidence>
<dbReference type="GO" id="GO:0006355">
    <property type="term" value="P:regulation of DNA-templated transcription"/>
    <property type="evidence" value="ECO:0007669"/>
    <property type="project" value="InterPro"/>
</dbReference>
<feature type="domain" description="KRAB" evidence="1">
    <location>
        <begin position="15"/>
        <end position="62"/>
    </location>
</feature>
<accession>A0A8C5SE83</accession>
<dbReference type="Ensembl" id="ENSLLTT00000015877.1">
    <property type="protein sequence ID" value="ENSLLTP00000015280.1"/>
    <property type="gene ID" value="ENSLLTG00000011718.1"/>
</dbReference>
<sequence length="62" mass="7002">MSVLSNISFEFQGSVSFEDVAVYFTEEEWALLDSSQRALHREVMLENSRNLAAPGKGLFFSL</sequence>
<dbReference type="InterPro" id="IPR050169">
    <property type="entry name" value="Krueppel_C2H2_ZnF"/>
</dbReference>
<dbReference type="Proteomes" id="UP000694406">
    <property type="component" value="Unplaced"/>
</dbReference>
<dbReference type="Pfam" id="PF01352">
    <property type="entry name" value="KRAB"/>
    <property type="match status" value="1"/>
</dbReference>
<dbReference type="PROSITE" id="PS50805">
    <property type="entry name" value="KRAB"/>
    <property type="match status" value="1"/>
</dbReference>
<reference evidence="2" key="2">
    <citation type="submission" date="2025-09" db="UniProtKB">
        <authorList>
            <consortium name="Ensembl"/>
        </authorList>
    </citation>
    <scope>IDENTIFICATION</scope>
</reference>
<dbReference type="InterPro" id="IPR001909">
    <property type="entry name" value="KRAB"/>
</dbReference>
<evidence type="ECO:0000313" key="3">
    <source>
        <dbReference type="Proteomes" id="UP000694406"/>
    </source>
</evidence>
<dbReference type="SMART" id="SM00349">
    <property type="entry name" value="KRAB"/>
    <property type="match status" value="1"/>
</dbReference>
<dbReference type="InterPro" id="IPR036051">
    <property type="entry name" value="KRAB_dom_sf"/>
</dbReference>
<protein>
    <recommendedName>
        <fullName evidence="1">KRAB domain-containing protein</fullName>
    </recommendedName>
</protein>
<dbReference type="CDD" id="cd07765">
    <property type="entry name" value="KRAB_A-box"/>
    <property type="match status" value="1"/>
</dbReference>
<keyword evidence="3" id="KW-1185">Reference proteome</keyword>
<proteinExistence type="predicted"/>
<dbReference type="AlphaFoldDB" id="A0A8C5SE83"/>
<name>A0A8C5SE83_LATLA</name>
<dbReference type="PANTHER" id="PTHR23232">
    <property type="entry name" value="KRAB DOMAIN C2H2 ZINC FINGER"/>
    <property type="match status" value="1"/>
</dbReference>
<organism evidence="2 3">
    <name type="scientific">Laticauda laticaudata</name>
    <name type="common">Blue-ringed sea krait</name>
    <name type="synonym">Blue-lipped sea krait</name>
    <dbReference type="NCBI Taxonomy" id="8630"/>
    <lineage>
        <taxon>Eukaryota</taxon>
        <taxon>Metazoa</taxon>
        <taxon>Chordata</taxon>
        <taxon>Craniata</taxon>
        <taxon>Vertebrata</taxon>
        <taxon>Euteleostomi</taxon>
        <taxon>Lepidosauria</taxon>
        <taxon>Squamata</taxon>
        <taxon>Bifurcata</taxon>
        <taxon>Unidentata</taxon>
        <taxon>Episquamata</taxon>
        <taxon>Toxicofera</taxon>
        <taxon>Serpentes</taxon>
        <taxon>Colubroidea</taxon>
        <taxon>Elapidae</taxon>
        <taxon>Laticaudinae</taxon>
        <taxon>Laticauda</taxon>
    </lineage>
</organism>
<dbReference type="SUPFAM" id="SSF109640">
    <property type="entry name" value="KRAB domain (Kruppel-associated box)"/>
    <property type="match status" value="1"/>
</dbReference>
<dbReference type="Gene3D" id="6.10.140.140">
    <property type="match status" value="1"/>
</dbReference>
<dbReference type="GeneTree" id="ENSGT01150000289177"/>
<dbReference type="PANTHER" id="PTHR23232:SF142">
    <property type="entry name" value="GASTRULA ZINC FINGER PROTEIN XLCGF57.1-LIKE-RELATED"/>
    <property type="match status" value="1"/>
</dbReference>